<dbReference type="GO" id="GO:0098796">
    <property type="term" value="C:membrane protein complex"/>
    <property type="evidence" value="ECO:0007669"/>
    <property type="project" value="UniProtKB-ARBA"/>
</dbReference>
<dbReference type="RefSeq" id="WP_107031662.1">
    <property type="nucleotide sequence ID" value="NZ_CAJSYL010000007.1"/>
</dbReference>
<gene>
    <name evidence="6" type="ORF">C5O23_03920</name>
</gene>
<dbReference type="AlphaFoldDB" id="A0A2V1ILE2"/>
<dbReference type="Proteomes" id="UP000244905">
    <property type="component" value="Unassembled WGS sequence"/>
</dbReference>
<dbReference type="PROSITE" id="PS50893">
    <property type="entry name" value="ABC_TRANSPORTER_2"/>
    <property type="match status" value="1"/>
</dbReference>
<evidence type="ECO:0000256" key="1">
    <source>
        <dbReference type="ARBA" id="ARBA00022448"/>
    </source>
</evidence>
<dbReference type="CDD" id="cd03255">
    <property type="entry name" value="ABC_MJ0796_LolCDE_FtsE"/>
    <property type="match status" value="1"/>
</dbReference>
<dbReference type="SMART" id="SM00382">
    <property type="entry name" value="AAA"/>
    <property type="match status" value="1"/>
</dbReference>
<dbReference type="PANTHER" id="PTHR24220">
    <property type="entry name" value="IMPORT ATP-BINDING PROTEIN"/>
    <property type="match status" value="1"/>
</dbReference>
<comment type="similarity">
    <text evidence="4">Belongs to the ABC transporter superfamily. Macrolide exporter (TC 3.A.1.122) family.</text>
</comment>
<evidence type="ECO:0000313" key="7">
    <source>
        <dbReference type="Proteomes" id="UP000244905"/>
    </source>
</evidence>
<dbReference type="InterPro" id="IPR017871">
    <property type="entry name" value="ABC_transporter-like_CS"/>
</dbReference>
<dbReference type="GO" id="GO:0005886">
    <property type="term" value="C:plasma membrane"/>
    <property type="evidence" value="ECO:0007669"/>
    <property type="project" value="TreeGrafter"/>
</dbReference>
<dbReference type="GeneID" id="82525499"/>
<evidence type="ECO:0000256" key="3">
    <source>
        <dbReference type="ARBA" id="ARBA00022840"/>
    </source>
</evidence>
<dbReference type="EMBL" id="PUEC01000006">
    <property type="protein sequence ID" value="PWB03303.1"/>
    <property type="molecule type" value="Genomic_DNA"/>
</dbReference>
<dbReference type="SUPFAM" id="SSF52540">
    <property type="entry name" value="P-loop containing nucleoside triphosphate hydrolases"/>
    <property type="match status" value="1"/>
</dbReference>
<keyword evidence="7" id="KW-1185">Reference proteome</keyword>
<evidence type="ECO:0000313" key="6">
    <source>
        <dbReference type="EMBL" id="PWB03303.1"/>
    </source>
</evidence>
<reference evidence="7" key="1">
    <citation type="submission" date="2018-02" db="EMBL/GenBank/DDBJ databases">
        <authorList>
            <person name="Clavel T."/>
            <person name="Strowig T."/>
        </authorList>
    </citation>
    <scope>NUCLEOTIDE SEQUENCE [LARGE SCALE GENOMIC DNA]</scope>
    <source>
        <strain evidence="7">DSM 103720</strain>
    </source>
</reference>
<accession>A0A2V1ILE2</accession>
<dbReference type="FunFam" id="3.40.50.300:FF:000032">
    <property type="entry name" value="Export ABC transporter ATP-binding protein"/>
    <property type="match status" value="1"/>
</dbReference>
<dbReference type="GO" id="GO:0005524">
    <property type="term" value="F:ATP binding"/>
    <property type="evidence" value="ECO:0007669"/>
    <property type="project" value="UniProtKB-KW"/>
</dbReference>
<proteinExistence type="inferred from homology"/>
<comment type="caution">
    <text evidence="6">The sequence shown here is derived from an EMBL/GenBank/DDBJ whole genome shotgun (WGS) entry which is preliminary data.</text>
</comment>
<evidence type="ECO:0000256" key="4">
    <source>
        <dbReference type="ARBA" id="ARBA00038388"/>
    </source>
</evidence>
<keyword evidence="2" id="KW-0547">Nucleotide-binding</keyword>
<dbReference type="Gene3D" id="3.40.50.300">
    <property type="entry name" value="P-loop containing nucleotide triphosphate hydrolases"/>
    <property type="match status" value="1"/>
</dbReference>
<name>A0A2V1ILE2_9BACT</name>
<sequence length="221" mass="24198">MIQVNDICKSFDKLQVLKSVSLSIADGEMLTIVGPSGAGKTTLLQIIGSLERPDSGSVIFDGEDITRLKDSRLAAFRNRNMGFVFQFHQLLPEFTLEENVALPALIGGTARGEAIAHARKLLNDFGLGSRLDHRPAQLSGGERQRAAVARALINDPKVILADEPTGSLDSHNRAELYRLFFDLRQATGKTFIIVTHDDTLALSSDRVIRMNDGNIIEDSAR</sequence>
<dbReference type="InterPro" id="IPR003593">
    <property type="entry name" value="AAA+_ATPase"/>
</dbReference>
<dbReference type="InterPro" id="IPR003439">
    <property type="entry name" value="ABC_transporter-like_ATP-bd"/>
</dbReference>
<dbReference type="GO" id="GO:0022857">
    <property type="term" value="F:transmembrane transporter activity"/>
    <property type="evidence" value="ECO:0007669"/>
    <property type="project" value="TreeGrafter"/>
</dbReference>
<dbReference type="Pfam" id="PF00005">
    <property type="entry name" value="ABC_tran"/>
    <property type="match status" value="1"/>
</dbReference>
<protein>
    <submittedName>
        <fullName evidence="6">ABC transporter ATP-binding protein</fullName>
    </submittedName>
</protein>
<dbReference type="InterPro" id="IPR027417">
    <property type="entry name" value="P-loop_NTPase"/>
</dbReference>
<dbReference type="GO" id="GO:0016887">
    <property type="term" value="F:ATP hydrolysis activity"/>
    <property type="evidence" value="ECO:0007669"/>
    <property type="project" value="InterPro"/>
</dbReference>
<dbReference type="PROSITE" id="PS00211">
    <property type="entry name" value="ABC_TRANSPORTER_1"/>
    <property type="match status" value="1"/>
</dbReference>
<dbReference type="InterPro" id="IPR015854">
    <property type="entry name" value="ABC_transpr_LolD-like"/>
</dbReference>
<evidence type="ECO:0000256" key="2">
    <source>
        <dbReference type="ARBA" id="ARBA00022741"/>
    </source>
</evidence>
<keyword evidence="1" id="KW-0813">Transport</keyword>
<feature type="domain" description="ABC transporter" evidence="5">
    <location>
        <begin position="2"/>
        <end position="220"/>
    </location>
</feature>
<organism evidence="6 7">
    <name type="scientific">Duncaniella muris</name>
    <dbReference type="NCBI Taxonomy" id="2094150"/>
    <lineage>
        <taxon>Bacteria</taxon>
        <taxon>Pseudomonadati</taxon>
        <taxon>Bacteroidota</taxon>
        <taxon>Bacteroidia</taxon>
        <taxon>Bacteroidales</taxon>
        <taxon>Muribaculaceae</taxon>
        <taxon>Duncaniella</taxon>
    </lineage>
</organism>
<evidence type="ECO:0000259" key="5">
    <source>
        <dbReference type="PROSITE" id="PS50893"/>
    </source>
</evidence>
<dbReference type="InterPro" id="IPR017911">
    <property type="entry name" value="MacB-like_ATP-bd"/>
</dbReference>
<dbReference type="PANTHER" id="PTHR24220:SF86">
    <property type="entry name" value="ABC TRANSPORTER ABCH.1"/>
    <property type="match status" value="1"/>
</dbReference>
<keyword evidence="3 6" id="KW-0067">ATP-binding</keyword>